<dbReference type="PANTHER" id="PTHR40132:SF1">
    <property type="entry name" value="PRE-MRNA-SPLICING FACTOR 38B"/>
    <property type="match status" value="1"/>
</dbReference>
<evidence type="ECO:0000256" key="1">
    <source>
        <dbReference type="SAM" id="MobiDB-lite"/>
    </source>
</evidence>
<protein>
    <submittedName>
        <fullName evidence="2">Uncharacterized protein</fullName>
    </submittedName>
</protein>
<evidence type="ECO:0000313" key="3">
    <source>
        <dbReference type="Proteomes" id="UP001217754"/>
    </source>
</evidence>
<feature type="compositionally biased region" description="Basic and acidic residues" evidence="1">
    <location>
        <begin position="75"/>
        <end position="101"/>
    </location>
</feature>
<accession>A0AAF0F7V3</accession>
<reference evidence="2" key="1">
    <citation type="submission" date="2023-03" db="EMBL/GenBank/DDBJ databases">
        <title>Mating type loci evolution in Malassezia.</title>
        <authorList>
            <person name="Coelho M.A."/>
        </authorList>
    </citation>
    <scope>NUCLEOTIDE SEQUENCE</scope>
    <source>
        <strain evidence="2">CBS 9431</strain>
    </source>
</reference>
<sequence>MRQASGSGARREGGRLAIPVNVADEDLDEYIAEMILSEARAKELAYERRNSGTCTTSKAPARTNKRFLASMIRSVDSHNQRQEAHEAEVAQAQRPRERELLPNHGSRGLRMDRAEARAGSRWDVRPEREGREQSGDRERRDRPERYDRDRHERPSGNRYERLRSDRHARPTLYRTRSPSPEIGPQPAAPVRQWDVGKDLSF</sequence>
<dbReference type="AlphaFoldDB" id="A0AAF0F7V3"/>
<proteinExistence type="predicted"/>
<name>A0AAF0F7V3_9BASI</name>
<keyword evidence="3" id="KW-1185">Reference proteome</keyword>
<dbReference type="Proteomes" id="UP001217754">
    <property type="component" value="Chromosome 9"/>
</dbReference>
<feature type="compositionally biased region" description="Basic and acidic residues" evidence="1">
    <location>
        <begin position="109"/>
        <end position="168"/>
    </location>
</feature>
<organism evidence="2 3">
    <name type="scientific">Malassezia japonica</name>
    <dbReference type="NCBI Taxonomy" id="223818"/>
    <lineage>
        <taxon>Eukaryota</taxon>
        <taxon>Fungi</taxon>
        <taxon>Dikarya</taxon>
        <taxon>Basidiomycota</taxon>
        <taxon>Ustilaginomycotina</taxon>
        <taxon>Malasseziomycetes</taxon>
        <taxon>Malasseziales</taxon>
        <taxon>Malasseziaceae</taxon>
        <taxon>Malassezia</taxon>
    </lineage>
</organism>
<gene>
    <name evidence="2" type="ORF">MJAP1_004318</name>
</gene>
<feature type="region of interest" description="Disordered" evidence="1">
    <location>
        <begin position="74"/>
        <end position="201"/>
    </location>
</feature>
<dbReference type="GeneID" id="85227969"/>
<dbReference type="PANTHER" id="PTHR40132">
    <property type="entry name" value="PRE-MRNA-SPLICING FACTOR 38B"/>
    <property type="match status" value="1"/>
</dbReference>
<dbReference type="EMBL" id="CP119966">
    <property type="protein sequence ID" value="WFD41321.1"/>
    <property type="molecule type" value="Genomic_DNA"/>
</dbReference>
<dbReference type="RefSeq" id="XP_060124218.1">
    <property type="nucleotide sequence ID" value="XM_060268235.1"/>
</dbReference>
<evidence type="ECO:0000313" key="2">
    <source>
        <dbReference type="EMBL" id="WFD41321.1"/>
    </source>
</evidence>